<dbReference type="GO" id="GO:0005576">
    <property type="term" value="C:extracellular region"/>
    <property type="evidence" value="ECO:0007669"/>
    <property type="project" value="UniProtKB-SubCell"/>
</dbReference>
<dbReference type="InterPro" id="IPR001343">
    <property type="entry name" value="Hemolysn_Ca-bd"/>
</dbReference>
<dbReference type="OrthoDB" id="8764040at2"/>
<feature type="compositionally biased region" description="Polar residues" evidence="3">
    <location>
        <begin position="496"/>
        <end position="506"/>
    </location>
</feature>
<reference evidence="4 5" key="1">
    <citation type="submission" date="2018-03" db="EMBL/GenBank/DDBJ databases">
        <title>Massilia armeniaca sp. nov., isolated from desert soil.</title>
        <authorList>
            <person name="Huang H."/>
            <person name="Ren M."/>
        </authorList>
    </citation>
    <scope>NUCLEOTIDE SEQUENCE [LARGE SCALE GENOMIC DNA]</scope>
    <source>
        <strain evidence="4 5">ZMN-3</strain>
    </source>
</reference>
<dbReference type="GO" id="GO:0005509">
    <property type="term" value="F:calcium ion binding"/>
    <property type="evidence" value="ECO:0007669"/>
    <property type="project" value="InterPro"/>
</dbReference>
<evidence type="ECO:0000256" key="2">
    <source>
        <dbReference type="ARBA" id="ARBA00022525"/>
    </source>
</evidence>
<dbReference type="GO" id="GO:0006508">
    <property type="term" value="P:proteolysis"/>
    <property type="evidence" value="ECO:0007669"/>
    <property type="project" value="UniProtKB-KW"/>
</dbReference>
<evidence type="ECO:0000313" key="4">
    <source>
        <dbReference type="EMBL" id="AVR98989.1"/>
    </source>
</evidence>
<dbReference type="KEGG" id="masz:C9I28_00485"/>
<dbReference type="EMBL" id="CP028324">
    <property type="protein sequence ID" value="AVR98989.1"/>
    <property type="molecule type" value="Genomic_DNA"/>
</dbReference>
<organism evidence="4 5">
    <name type="scientific">Pseudoduganella armeniaca</name>
    <dbReference type="NCBI Taxonomy" id="2072590"/>
    <lineage>
        <taxon>Bacteria</taxon>
        <taxon>Pseudomonadati</taxon>
        <taxon>Pseudomonadota</taxon>
        <taxon>Betaproteobacteria</taxon>
        <taxon>Burkholderiales</taxon>
        <taxon>Oxalobacteraceae</taxon>
        <taxon>Telluria group</taxon>
        <taxon>Pseudoduganella</taxon>
    </lineage>
</organism>
<protein>
    <submittedName>
        <fullName evidence="4">Serralysin-like metalloprotease</fullName>
    </submittedName>
</protein>
<accession>A0A2R4CH44</accession>
<dbReference type="Proteomes" id="UP000240505">
    <property type="component" value="Chromosome"/>
</dbReference>
<keyword evidence="4" id="KW-0645">Protease</keyword>
<comment type="subcellular location">
    <subcellularLocation>
        <location evidence="1">Secreted</location>
    </subcellularLocation>
</comment>
<dbReference type="GO" id="GO:0008237">
    <property type="term" value="F:metallopeptidase activity"/>
    <property type="evidence" value="ECO:0007669"/>
    <property type="project" value="UniProtKB-KW"/>
</dbReference>
<sequence>MLGGYLNVGYTGGANNKAAALGNTNALVSNQGGNLIAAVGMANVELANGSGNTLVAAGAGNLVATTVGGNTVVAAGGTNVVLTELGGMVKAAGTGLCKTVASVFSNKDAAKAVDAMTAKLTGAIASGSGNDKVLATGGTNVVYTGAGKDVVAAIGGANVILANGGDNVTTAIGGSNTIVNTAGNNVVTAVGGSNVIVTGLGDGVADVSAMLGKATGSTIVKQAATFIGNTLATGAGRDVVTAIGANNVAYTGSGDDVVTAIGNTNVAWTGTGNDVATAIGNNNVLWGDAGADTLTAAGRNNLVVSGNYAEVGATAVGLVDSLAAAASATDLVGKAGLAGAATAQNGTETMTVFGQNNILVGGSAKTVATVAGVNNLVVTGASDDVVTAVGSKTGVVVGAGNDVVTVIGKANAVSAGEGNNVITAIGKANVLEGGSGNDVITALSFGSVSTSVKLNGNVIVTGDGTNVATVVGTDNAIIGGSGKDTVVMVAYGGGQSKTTTTQPEGSDQTTTGTTKGDTQLNVAWTAGGNDTAVVYGSHNVLLTDSGDDFIVALNAGSKLSYASKTTQAVENGKDLTTSSSKLSIDTGMNFVHAGDGNDTAILAGTSTIGLGGNGNDLIVSSGQNNVAVGGEGNDVIIGLAEITVFNAVESLSENDYESAGDWVGAAMNANFIRSQYSSLKSGDLSKINLVGNVLLGGDGDDTVFATNAGSYVGGGNGNDKMIGLGWGLVDQILAGKTLNNAWTGIGSGFDAITKYVGRTLTADLAKSWDGIAGTIKTNVSNVTVDAGKLVDTLNGAGNSALAAATNAAGVASADFDFAGALKSALSSTQSGLNSAVNGIGSGVNYVADTDVSGAITDATQWLGSAVSTGSQATAGGLDWLGKQLGIDLHLSQFKGADMLVGGFIAYTLGYKYAGDNDLRGGAGSDTLYSGLGNDDLRGGSGTDTYVMSLGDGKDTIYEQAGGNDILKITGNRLFSNVTLSADKVKVNIDGGDLVINLVDGDTSYAKMTVQDYSHVNIAALDLVDASGSTVAHLAFSDLVAQAEHGADPYAMASVWTADRLATFSHLVTDAFAGDNATLVGVQTA</sequence>
<evidence type="ECO:0000313" key="5">
    <source>
        <dbReference type="Proteomes" id="UP000240505"/>
    </source>
</evidence>
<gene>
    <name evidence="4" type="ORF">C9I28_00485</name>
</gene>
<keyword evidence="5" id="KW-1185">Reference proteome</keyword>
<evidence type="ECO:0000256" key="3">
    <source>
        <dbReference type="SAM" id="MobiDB-lite"/>
    </source>
</evidence>
<feature type="region of interest" description="Disordered" evidence="3">
    <location>
        <begin position="494"/>
        <end position="515"/>
    </location>
</feature>
<keyword evidence="2" id="KW-0964">Secreted</keyword>
<keyword evidence="4" id="KW-0482">Metalloprotease</keyword>
<dbReference type="InterPro" id="IPR011049">
    <property type="entry name" value="Serralysin-like_metalloprot_C"/>
</dbReference>
<evidence type="ECO:0000256" key="1">
    <source>
        <dbReference type="ARBA" id="ARBA00004613"/>
    </source>
</evidence>
<dbReference type="SUPFAM" id="SSF51120">
    <property type="entry name" value="beta-Roll"/>
    <property type="match status" value="4"/>
</dbReference>
<dbReference type="InterPro" id="IPR050557">
    <property type="entry name" value="RTX_toxin/Mannuronan_C5-epim"/>
</dbReference>
<dbReference type="PANTHER" id="PTHR38340:SF1">
    <property type="entry name" value="S-LAYER PROTEIN"/>
    <property type="match status" value="1"/>
</dbReference>
<dbReference type="Pfam" id="PF00353">
    <property type="entry name" value="HemolysinCabind"/>
    <property type="match status" value="7"/>
</dbReference>
<dbReference type="PRINTS" id="PR00313">
    <property type="entry name" value="CABNDNGRPT"/>
</dbReference>
<dbReference type="AlphaFoldDB" id="A0A2R4CH44"/>
<dbReference type="Gene3D" id="2.150.10.10">
    <property type="entry name" value="Serralysin-like metalloprotease, C-terminal"/>
    <property type="match status" value="1"/>
</dbReference>
<dbReference type="PANTHER" id="PTHR38340">
    <property type="entry name" value="S-LAYER PROTEIN"/>
    <property type="match status" value="1"/>
</dbReference>
<dbReference type="Gene3D" id="2.160.20.160">
    <property type="match status" value="2"/>
</dbReference>
<proteinExistence type="predicted"/>
<dbReference type="InterPro" id="IPR018511">
    <property type="entry name" value="Hemolysin-typ_Ca-bd_CS"/>
</dbReference>
<keyword evidence="4" id="KW-0378">Hydrolase</keyword>
<name>A0A2R4CH44_9BURK</name>
<dbReference type="PROSITE" id="PS00330">
    <property type="entry name" value="HEMOLYSIN_CALCIUM"/>
    <property type="match status" value="1"/>
</dbReference>